<evidence type="ECO:0000313" key="2">
    <source>
        <dbReference type="Proteomes" id="UP001596056"/>
    </source>
</evidence>
<dbReference type="EMBL" id="JBHSNA010000011">
    <property type="protein sequence ID" value="MFC5567198.1"/>
    <property type="molecule type" value="Genomic_DNA"/>
</dbReference>
<comment type="caution">
    <text evidence="1">The sequence shown here is derived from an EMBL/GenBank/DDBJ whole genome shotgun (WGS) entry which is preliminary data.</text>
</comment>
<reference evidence="2" key="1">
    <citation type="journal article" date="2019" name="Int. J. Syst. Evol. Microbiol.">
        <title>The Global Catalogue of Microorganisms (GCM) 10K type strain sequencing project: providing services to taxonomists for standard genome sequencing and annotation.</title>
        <authorList>
            <consortium name="The Broad Institute Genomics Platform"/>
            <consortium name="The Broad Institute Genome Sequencing Center for Infectious Disease"/>
            <person name="Wu L."/>
            <person name="Ma J."/>
        </authorList>
    </citation>
    <scope>NUCLEOTIDE SEQUENCE [LARGE SCALE GENOMIC DNA]</scope>
    <source>
        <strain evidence="2">KACC 11588</strain>
    </source>
</reference>
<proteinExistence type="predicted"/>
<dbReference type="Proteomes" id="UP001596056">
    <property type="component" value="Unassembled WGS sequence"/>
</dbReference>
<dbReference type="RefSeq" id="WP_209842151.1">
    <property type="nucleotide sequence ID" value="NZ_JAGGJP010000014.1"/>
</dbReference>
<sequence>MQISVGIRPLATQVERIAATGLRKRDVLQAAWRKAAAGYVVGDAYVEPRAVERGGGRENLFDSTLTVDAGALDGLARVHDPLGVKGAWWLIRGQIEPAFWEAVDDVLAQIAKRT</sequence>
<gene>
    <name evidence="1" type="ORF">ACFPOC_12360</name>
</gene>
<accession>A0ABW0SDX8</accession>
<keyword evidence="2" id="KW-1185">Reference proteome</keyword>
<name>A0ABW0SDX8_9RHOB</name>
<organism evidence="1 2">
    <name type="scientific">Rubellimicrobium aerolatum</name>
    <dbReference type="NCBI Taxonomy" id="490979"/>
    <lineage>
        <taxon>Bacteria</taxon>
        <taxon>Pseudomonadati</taxon>
        <taxon>Pseudomonadota</taxon>
        <taxon>Alphaproteobacteria</taxon>
        <taxon>Rhodobacterales</taxon>
        <taxon>Roseobacteraceae</taxon>
        <taxon>Rubellimicrobium</taxon>
    </lineage>
</organism>
<protein>
    <submittedName>
        <fullName evidence="1">Uncharacterized protein</fullName>
    </submittedName>
</protein>
<evidence type="ECO:0000313" key="1">
    <source>
        <dbReference type="EMBL" id="MFC5567198.1"/>
    </source>
</evidence>